<feature type="compositionally biased region" description="Basic and acidic residues" evidence="1">
    <location>
        <begin position="654"/>
        <end position="668"/>
    </location>
</feature>
<reference evidence="3 4" key="1">
    <citation type="journal article" date="2016" name="Mol. Biol. Evol.">
        <title>Comparative Genomics of Early-Diverging Mushroom-Forming Fungi Provides Insights into the Origins of Lignocellulose Decay Capabilities.</title>
        <authorList>
            <person name="Nagy L.G."/>
            <person name="Riley R."/>
            <person name="Tritt A."/>
            <person name="Adam C."/>
            <person name="Daum C."/>
            <person name="Floudas D."/>
            <person name="Sun H."/>
            <person name="Yadav J.S."/>
            <person name="Pangilinan J."/>
            <person name="Larsson K.H."/>
            <person name="Matsuura K."/>
            <person name="Barry K."/>
            <person name="Labutti K."/>
            <person name="Kuo R."/>
            <person name="Ohm R.A."/>
            <person name="Bhattacharya S.S."/>
            <person name="Shirouzu T."/>
            <person name="Yoshinaga Y."/>
            <person name="Martin F.M."/>
            <person name="Grigoriev I.V."/>
            <person name="Hibbett D.S."/>
        </authorList>
    </citation>
    <scope>NUCLEOTIDE SEQUENCE [LARGE SCALE GENOMIC DNA]</scope>
    <source>
        <strain evidence="3 4">93-53</strain>
    </source>
</reference>
<dbReference type="EMBL" id="KV427674">
    <property type="protein sequence ID" value="KZT00911.1"/>
    <property type="molecule type" value="Genomic_DNA"/>
</dbReference>
<dbReference type="InterPro" id="IPR036420">
    <property type="entry name" value="BRCT_dom_sf"/>
</dbReference>
<dbReference type="CDD" id="cd18436">
    <property type="entry name" value="BRCT_BRC1_like_rpt2"/>
    <property type="match status" value="1"/>
</dbReference>
<feature type="domain" description="BRCT" evidence="2">
    <location>
        <begin position="974"/>
        <end position="1041"/>
    </location>
</feature>
<feature type="domain" description="BRCT" evidence="2">
    <location>
        <begin position="345"/>
        <end position="423"/>
    </location>
</feature>
<dbReference type="PANTHER" id="PTHR47667:SF1">
    <property type="entry name" value="REGULATOR OF TY1 TRANSPOSITION PROTEIN 107"/>
    <property type="match status" value="1"/>
</dbReference>
<dbReference type="GO" id="GO:0035361">
    <property type="term" value="C:Cul8-RING ubiquitin ligase complex"/>
    <property type="evidence" value="ECO:0007669"/>
    <property type="project" value="TreeGrafter"/>
</dbReference>
<feature type="compositionally biased region" description="Basic and acidic residues" evidence="1">
    <location>
        <begin position="532"/>
        <end position="542"/>
    </location>
</feature>
<dbReference type="InterPro" id="IPR001357">
    <property type="entry name" value="BRCT_dom"/>
</dbReference>
<dbReference type="RefSeq" id="XP_040758651.1">
    <property type="nucleotide sequence ID" value="XM_040910127.1"/>
</dbReference>
<organism evidence="3 4">
    <name type="scientific">Laetiporus sulphureus 93-53</name>
    <dbReference type="NCBI Taxonomy" id="1314785"/>
    <lineage>
        <taxon>Eukaryota</taxon>
        <taxon>Fungi</taxon>
        <taxon>Dikarya</taxon>
        <taxon>Basidiomycota</taxon>
        <taxon>Agaricomycotina</taxon>
        <taxon>Agaricomycetes</taxon>
        <taxon>Polyporales</taxon>
        <taxon>Laetiporus</taxon>
    </lineage>
</organism>
<dbReference type="InParanoid" id="A0A165BEY7"/>
<keyword evidence="4" id="KW-1185">Reference proteome</keyword>
<dbReference type="Pfam" id="PF12738">
    <property type="entry name" value="PTCB-BRCT"/>
    <property type="match status" value="1"/>
</dbReference>
<dbReference type="Gene3D" id="3.40.50.10190">
    <property type="entry name" value="BRCT domain"/>
    <property type="match status" value="5"/>
</dbReference>
<sequence length="1164" mass="127323">MEDDIFAGVGYYITLTLPTDTRDQLAQVLDEGGAVAVALDDPSLTHFITTSLPDRDSLEVLPDGSKARLVTPTWVERSRILGGIQPPEYYTPDPAHLFSGVTASAVDLSQSDLELLSAAITALGGQWRVTLTRDVTHLFALAPGSQMYETAMHFRDKTGMVVILPHWFDDSVRLGIKGLPTAEYEWPEPAVLKLHAGEDGKDTLKSHRIPKGKKAFFETAVADGADLPARRARSRNIWKGMKVLLSASLGFNERQRAAHEADIRREGGNVAQLELLESGSSAEIAEEEAEKVGEADVLVTKYRSGPAYVKAFKTNKTIGTLSWLWYCRASGHLSRPTDQLLHYPIPRKPIEGFSSHIITITNYTGRHRDYLKKLIMTMGAQFTPSMSPKNTVVIAAFISGTKTEKAQSWSIPVVNHTWLEDCFAHWRGLTPAQTRYITFPPGIDYSQTLAEPRAAGKVTYDPVELEALAVEGVGEEAEGLAEGLEGTANSAREAREVEEAVMMTDEVIGDVSMGGYLEQELRVEEQDAMDVDGERPKEDAVSAKKKRAAVRGTNAQEEERQVVPVKGLEAEDEKMGSRQAVSTRRQVKSANARRVSDDERPSAIAAHQKSSTASRRKSGPAAPAEEEDEQDASEVRKPSVRSRMKVKGAAKTESTGREKSSKAARHAEVEEEDEDEDEPDLEPPKRSSKSAAVAKTSRTAPALTSDDVLAESPPKSKRRVSVVVPTVAAVYSSQPSAPNSPRKSTARAGSEHAEAQEAPKQSARKVVRESASAAATKSQSARAGRSSARTAQKDGQDDAPAVSIGSPSLLDTSAGTRMSSRRSAATKASQRLKNEIMPDVMNFQKEMKRGHVKPAWESEQTLEEGKGKSRGKDVDARSTKGKKRASFAHEDEQEDDTGPEKKKVRLNAGSQRQKGTTQRRTSTKQEKGGDDSDVSEDDGEFTRWKPLSTGKEVAPSHTSNKPIYIMTTQIAVSDEVIRALTKLGAKMTTKPAECTHLVVKSLVRTEKFLCAMAVAPYILNEKWLLASAARKRLLPEKDYLLVDPASESKYGFKLSDALLRAKENNGKLFAGMSFYATPKVPVDTKLLKNVVMASGGQLLTQTPTLRILNGHDDRYIISTPADISIWRPLAENGYPIYSHELILNAALHQEIDWESPSSRVSSEK</sequence>
<feature type="region of interest" description="Disordered" evidence="1">
    <location>
        <begin position="526"/>
        <end position="958"/>
    </location>
</feature>
<dbReference type="PANTHER" id="PTHR47667">
    <property type="entry name" value="REGULATOR OF TY1 TRANSPOSITION PROTEIN 107"/>
    <property type="match status" value="1"/>
</dbReference>
<evidence type="ECO:0000313" key="3">
    <source>
        <dbReference type="EMBL" id="KZT00911.1"/>
    </source>
</evidence>
<evidence type="ECO:0000259" key="2">
    <source>
        <dbReference type="PROSITE" id="PS50172"/>
    </source>
</evidence>
<feature type="compositionally biased region" description="Polar residues" evidence="1">
    <location>
        <begin position="734"/>
        <end position="743"/>
    </location>
</feature>
<dbReference type="FunCoup" id="A0A165BEY7">
    <property type="interactions" value="319"/>
</dbReference>
<dbReference type="Pfam" id="PF16589">
    <property type="entry name" value="BRCT_2"/>
    <property type="match status" value="1"/>
</dbReference>
<feature type="compositionally biased region" description="Polar residues" evidence="1">
    <location>
        <begin position="805"/>
        <end position="831"/>
    </location>
</feature>
<dbReference type="Pfam" id="PF16770">
    <property type="entry name" value="RTT107_BRCT_5"/>
    <property type="match status" value="1"/>
</dbReference>
<dbReference type="CDD" id="cd18432">
    <property type="entry name" value="BRCT_PAXIP1_rpt6_like"/>
    <property type="match status" value="1"/>
</dbReference>
<dbReference type="STRING" id="1314785.A0A165BEY7"/>
<dbReference type="CDD" id="cd17743">
    <property type="entry name" value="BRCT_BRC1_like_rpt5"/>
    <property type="match status" value="1"/>
</dbReference>
<dbReference type="SUPFAM" id="SSF52113">
    <property type="entry name" value="BRCT domain"/>
    <property type="match status" value="4"/>
</dbReference>
<dbReference type="PROSITE" id="PS50172">
    <property type="entry name" value="BRCT"/>
    <property type="match status" value="5"/>
</dbReference>
<dbReference type="GO" id="GO:1990683">
    <property type="term" value="P:DNA double-strand break attachment to nuclear envelope"/>
    <property type="evidence" value="ECO:0007669"/>
    <property type="project" value="TreeGrafter"/>
</dbReference>
<feature type="compositionally biased region" description="Low complexity" evidence="1">
    <location>
        <begin position="721"/>
        <end position="733"/>
    </location>
</feature>
<feature type="domain" description="BRCT" evidence="2">
    <location>
        <begin position="233"/>
        <end position="341"/>
    </location>
</feature>
<dbReference type="AlphaFoldDB" id="A0A165BEY7"/>
<protein>
    <recommendedName>
        <fullName evidence="2">BRCT domain-containing protein</fullName>
    </recommendedName>
</protein>
<feature type="compositionally biased region" description="Basic residues" evidence="1">
    <location>
        <begin position="638"/>
        <end position="648"/>
    </location>
</feature>
<feature type="domain" description="BRCT" evidence="2">
    <location>
        <begin position="1"/>
        <end position="92"/>
    </location>
</feature>
<dbReference type="GeneID" id="63827156"/>
<feature type="compositionally biased region" description="Basic and acidic residues" evidence="1">
    <location>
        <begin position="863"/>
        <end position="878"/>
    </location>
</feature>
<feature type="compositionally biased region" description="Low complexity" evidence="1">
    <location>
        <begin position="770"/>
        <end position="789"/>
    </location>
</feature>
<accession>A0A165BEY7</accession>
<dbReference type="Proteomes" id="UP000076871">
    <property type="component" value="Unassembled WGS sequence"/>
</dbReference>
<gene>
    <name evidence="3" type="ORF">LAESUDRAFT_731846</name>
</gene>
<proteinExistence type="predicted"/>
<feature type="domain" description="BRCT" evidence="2">
    <location>
        <begin position="93"/>
        <end position="173"/>
    </location>
</feature>
<dbReference type="OrthoDB" id="342264at2759"/>
<dbReference type="InterPro" id="IPR053036">
    <property type="entry name" value="CellCycle_DNARepair_Reg"/>
</dbReference>
<evidence type="ECO:0000313" key="4">
    <source>
        <dbReference type="Proteomes" id="UP000076871"/>
    </source>
</evidence>
<name>A0A165BEY7_9APHY</name>
<feature type="compositionally biased region" description="Acidic residues" evidence="1">
    <location>
        <begin position="669"/>
        <end position="681"/>
    </location>
</feature>
<dbReference type="SMART" id="SM00292">
    <property type="entry name" value="BRCT"/>
    <property type="match status" value="5"/>
</dbReference>
<dbReference type="GO" id="GO:0005634">
    <property type="term" value="C:nucleus"/>
    <property type="evidence" value="ECO:0007669"/>
    <property type="project" value="TreeGrafter"/>
</dbReference>
<dbReference type="GO" id="GO:0006302">
    <property type="term" value="P:double-strand break repair"/>
    <property type="evidence" value="ECO:0007669"/>
    <property type="project" value="TreeGrafter"/>
</dbReference>
<evidence type="ECO:0000256" key="1">
    <source>
        <dbReference type="SAM" id="MobiDB-lite"/>
    </source>
</evidence>
<feature type="compositionally biased region" description="Polar residues" evidence="1">
    <location>
        <begin position="908"/>
        <end position="920"/>
    </location>
</feature>